<accession>A0A4C1ZXM9</accession>
<comment type="caution">
    <text evidence="1">The sequence shown here is derived from an EMBL/GenBank/DDBJ whole genome shotgun (WGS) entry which is preliminary data.</text>
</comment>
<organism evidence="1 2">
    <name type="scientific">Eumeta variegata</name>
    <name type="common">Bagworm moth</name>
    <name type="synonym">Eumeta japonica</name>
    <dbReference type="NCBI Taxonomy" id="151549"/>
    <lineage>
        <taxon>Eukaryota</taxon>
        <taxon>Metazoa</taxon>
        <taxon>Ecdysozoa</taxon>
        <taxon>Arthropoda</taxon>
        <taxon>Hexapoda</taxon>
        <taxon>Insecta</taxon>
        <taxon>Pterygota</taxon>
        <taxon>Neoptera</taxon>
        <taxon>Endopterygota</taxon>
        <taxon>Lepidoptera</taxon>
        <taxon>Glossata</taxon>
        <taxon>Ditrysia</taxon>
        <taxon>Tineoidea</taxon>
        <taxon>Psychidae</taxon>
        <taxon>Oiketicinae</taxon>
        <taxon>Eumeta</taxon>
    </lineage>
</organism>
<dbReference type="AlphaFoldDB" id="A0A4C1ZXM9"/>
<reference evidence="1 2" key="1">
    <citation type="journal article" date="2019" name="Commun. Biol.">
        <title>The bagworm genome reveals a unique fibroin gene that provides high tensile strength.</title>
        <authorList>
            <person name="Kono N."/>
            <person name="Nakamura H."/>
            <person name="Ohtoshi R."/>
            <person name="Tomita M."/>
            <person name="Numata K."/>
            <person name="Arakawa K."/>
        </authorList>
    </citation>
    <scope>NUCLEOTIDE SEQUENCE [LARGE SCALE GENOMIC DNA]</scope>
</reference>
<evidence type="ECO:0000313" key="2">
    <source>
        <dbReference type="Proteomes" id="UP000299102"/>
    </source>
</evidence>
<dbReference type="EMBL" id="BGZK01002165">
    <property type="protein sequence ID" value="GBP91377.1"/>
    <property type="molecule type" value="Genomic_DNA"/>
</dbReference>
<dbReference type="Proteomes" id="UP000299102">
    <property type="component" value="Unassembled WGS sequence"/>
</dbReference>
<name>A0A4C1ZXM9_EUMVA</name>
<gene>
    <name evidence="1" type="ORF">EVAR_90852_1</name>
</gene>
<sequence length="80" mass="9100">MPKDPGSVLEGPDLVRSRTQSLSAQAPLRIIYDFIQLLVCFATTGYTGYNIAYWSTSADHHHCRSENRNFAVPLLYHQFL</sequence>
<proteinExistence type="predicted"/>
<evidence type="ECO:0000313" key="1">
    <source>
        <dbReference type="EMBL" id="GBP91377.1"/>
    </source>
</evidence>
<protein>
    <submittedName>
        <fullName evidence="1">Uncharacterized protein</fullName>
    </submittedName>
</protein>
<keyword evidence="2" id="KW-1185">Reference proteome</keyword>